<feature type="chain" id="PRO_5023090458" description="Cystatin domain-containing protein" evidence="1">
    <location>
        <begin position="19"/>
        <end position="191"/>
    </location>
</feature>
<name>A0A5A8E308_CAFRO</name>
<evidence type="ECO:0008006" key="4">
    <source>
        <dbReference type="Google" id="ProtNLM"/>
    </source>
</evidence>
<protein>
    <recommendedName>
        <fullName evidence="4">Cystatin domain-containing protein</fullName>
    </recommendedName>
</protein>
<evidence type="ECO:0000256" key="1">
    <source>
        <dbReference type="SAM" id="SignalP"/>
    </source>
</evidence>
<dbReference type="Proteomes" id="UP000324907">
    <property type="component" value="Unassembled WGS sequence"/>
</dbReference>
<organism evidence="2 3">
    <name type="scientific">Cafeteria roenbergensis</name>
    <name type="common">Marine flagellate</name>
    <dbReference type="NCBI Taxonomy" id="33653"/>
    <lineage>
        <taxon>Eukaryota</taxon>
        <taxon>Sar</taxon>
        <taxon>Stramenopiles</taxon>
        <taxon>Bigyra</taxon>
        <taxon>Opalozoa</taxon>
        <taxon>Bicosoecida</taxon>
        <taxon>Cafeteriaceae</taxon>
        <taxon>Cafeteria</taxon>
    </lineage>
</organism>
<dbReference type="AlphaFoldDB" id="A0A5A8E308"/>
<evidence type="ECO:0000313" key="3">
    <source>
        <dbReference type="Proteomes" id="UP000324907"/>
    </source>
</evidence>
<sequence>MRGIGAVVALSLLGAAAARLQRSQASLGAKMDGDNTLGLFHAMADIEEAERMAKQLESIKNGPTAGWKPAPLAGAVERAAAAALTNINQKTGNKFRYVLAKLNAARRAGDVYEVSMAVALTPCLNPFAPSVPEGTAEPPGSDCEGRASPMDALELRLRATKHGDDWEIRFLDGFAGDIKPLPGDVWFPGDA</sequence>
<evidence type="ECO:0000313" key="2">
    <source>
        <dbReference type="EMBL" id="KAA0171849.1"/>
    </source>
</evidence>
<comment type="caution">
    <text evidence="2">The sequence shown here is derived from an EMBL/GenBank/DDBJ whole genome shotgun (WGS) entry which is preliminary data.</text>
</comment>
<proteinExistence type="predicted"/>
<accession>A0A5A8E308</accession>
<reference evidence="2 3" key="1">
    <citation type="submission" date="2019-07" db="EMBL/GenBank/DDBJ databases">
        <title>Genomes of Cafeteria roenbergensis.</title>
        <authorList>
            <person name="Fischer M.G."/>
            <person name="Hackl T."/>
            <person name="Roman M."/>
        </authorList>
    </citation>
    <scope>NUCLEOTIDE SEQUENCE [LARGE SCALE GENOMIC DNA]</scope>
    <source>
        <strain evidence="2 3">RCC970-E3</strain>
    </source>
</reference>
<feature type="signal peptide" evidence="1">
    <location>
        <begin position="1"/>
        <end position="18"/>
    </location>
</feature>
<gene>
    <name evidence="2" type="ORF">FNF28_00484</name>
</gene>
<dbReference type="EMBL" id="VLTL01000004">
    <property type="protein sequence ID" value="KAA0171849.1"/>
    <property type="molecule type" value="Genomic_DNA"/>
</dbReference>
<keyword evidence="1" id="KW-0732">Signal</keyword>